<feature type="transmembrane region" description="Helical" evidence="9">
    <location>
        <begin position="34"/>
        <end position="53"/>
    </location>
</feature>
<keyword evidence="6 9" id="KW-0472">Membrane</keyword>
<name>A0A7D0TE96_9DIPT</name>
<dbReference type="AlphaFoldDB" id="A0A7D0TE96"/>
<evidence type="ECO:0000256" key="9">
    <source>
        <dbReference type="SAM" id="Phobius"/>
    </source>
</evidence>
<evidence type="ECO:0000256" key="7">
    <source>
        <dbReference type="ARBA" id="ARBA00023170"/>
    </source>
</evidence>
<evidence type="ECO:0000313" key="10">
    <source>
        <dbReference type="EMBL" id="QGW50622.1"/>
    </source>
</evidence>
<dbReference type="PANTHER" id="PTHR21421:SF35">
    <property type="entry name" value="GUSTATORY RECEPTOR FOR SUGAR TASTE 64B-RELATED"/>
    <property type="match status" value="1"/>
</dbReference>
<evidence type="ECO:0000256" key="3">
    <source>
        <dbReference type="ARBA" id="ARBA00022475"/>
    </source>
</evidence>
<dbReference type="EMBL" id="MN132949">
    <property type="protein sequence ID" value="QGW50622.1"/>
    <property type="molecule type" value="mRNA"/>
</dbReference>
<dbReference type="GO" id="GO:0033041">
    <property type="term" value="F:sweet taste receptor activity"/>
    <property type="evidence" value="ECO:0007669"/>
    <property type="project" value="TreeGrafter"/>
</dbReference>
<keyword evidence="4 9" id="KW-0812">Transmembrane</keyword>
<evidence type="ECO:0000256" key="5">
    <source>
        <dbReference type="ARBA" id="ARBA00022989"/>
    </source>
</evidence>
<feature type="transmembrane region" description="Helical" evidence="9">
    <location>
        <begin position="152"/>
        <end position="172"/>
    </location>
</feature>
<feature type="transmembrane region" description="Helical" evidence="9">
    <location>
        <begin position="292"/>
        <end position="313"/>
    </location>
</feature>
<dbReference type="GO" id="GO:0007165">
    <property type="term" value="P:signal transduction"/>
    <property type="evidence" value="ECO:0007669"/>
    <property type="project" value="UniProtKB-KW"/>
</dbReference>
<evidence type="ECO:0000256" key="4">
    <source>
        <dbReference type="ARBA" id="ARBA00022692"/>
    </source>
</evidence>
<comment type="subcellular location">
    <subcellularLocation>
        <location evidence="1">Cell membrane</location>
        <topology evidence="1">Multi-pass membrane protein</topology>
    </subcellularLocation>
</comment>
<evidence type="ECO:0000256" key="6">
    <source>
        <dbReference type="ARBA" id="ARBA00023136"/>
    </source>
</evidence>
<proteinExistence type="evidence at transcript level"/>
<dbReference type="Pfam" id="PF06151">
    <property type="entry name" value="Trehalose_recp"/>
    <property type="match status" value="1"/>
</dbReference>
<sequence>MNNISYEIEKLQRKNIVEGQVVEKSDYPSFHKCFGPVMAVVQFFALLPINGVLSDSEDFLEFRWKSIRVIYAMLFLFCGTVESCLGTRRLLRLGFNIHFAEGLLFFITAMVKSFLMFRLGKNWKKIIRFWRKCEDVFLRAPYRSHSNLKLKIQLTFGILFVFAIVEHIFFLATSIQDNHLQLTECTPKSPIFWENFLARYRPHLLHHFPYTPFELPLYEWINVLQAFSWNFSDTFIILLAIGISERFNQLNNRFQNALKHHDLMTASLFRDLRMHYVQLVNLVQFIDSKISILVLLSMAHNFLIIILKIFNAFKPNRINALGDVYFWSYIIFLIGRTLGVLFSVSMINESARQTLNFIRCVPSKFWTLDLKRLQDTIEVESDTLTFSGKKFFFITKRLILAMASTIVTFELVLLDEVNATEEHLCSLIDY</sequence>
<evidence type="ECO:0000256" key="1">
    <source>
        <dbReference type="ARBA" id="ARBA00004651"/>
    </source>
</evidence>
<reference evidence="10" key="1">
    <citation type="submission" date="2019-07" db="EMBL/GenBank/DDBJ databases">
        <title>Identification and Expression Pattern of Chemosensory Genes from the Transcriptome of the Propsilocerus akamusi.</title>
        <authorList>
            <person name="Yan C."/>
            <person name="Pan L."/>
        </authorList>
    </citation>
    <scope>NUCLEOTIDE SEQUENCE</scope>
</reference>
<comment type="function">
    <text evidence="8">Plays a role in the sugar gustatory response.</text>
</comment>
<keyword evidence="8" id="KW-0807">Transducer</keyword>
<keyword evidence="7 8" id="KW-0675">Receptor</keyword>
<dbReference type="InterPro" id="IPR009318">
    <property type="entry name" value="Gustatory_rcpt"/>
</dbReference>
<accession>A0A7D0TE96</accession>
<feature type="transmembrane region" description="Helical" evidence="9">
    <location>
        <begin position="69"/>
        <end position="91"/>
    </location>
</feature>
<keyword evidence="3" id="KW-1003">Cell membrane</keyword>
<dbReference type="PIRSF" id="PIRSF038981">
    <property type="entry name" value="GRP"/>
    <property type="match status" value="1"/>
</dbReference>
<organism evidence="10">
    <name type="scientific">Propsilocerus akamusi</name>
    <dbReference type="NCBI Taxonomy" id="903466"/>
    <lineage>
        <taxon>Eukaryota</taxon>
        <taxon>Metazoa</taxon>
        <taxon>Ecdysozoa</taxon>
        <taxon>Arthropoda</taxon>
        <taxon>Hexapoda</taxon>
        <taxon>Insecta</taxon>
        <taxon>Pterygota</taxon>
        <taxon>Neoptera</taxon>
        <taxon>Endopterygota</taxon>
        <taxon>Diptera</taxon>
        <taxon>Nematocera</taxon>
        <taxon>Chironomoidea</taxon>
        <taxon>Chironomidae</taxon>
        <taxon>Propsilocerus</taxon>
    </lineage>
</organism>
<protein>
    <recommendedName>
        <fullName evidence="8">Gustatory receptor</fullName>
    </recommendedName>
</protein>
<evidence type="ECO:0000256" key="2">
    <source>
        <dbReference type="ARBA" id="ARBA00005327"/>
    </source>
</evidence>
<dbReference type="GO" id="GO:0005886">
    <property type="term" value="C:plasma membrane"/>
    <property type="evidence" value="ECO:0007669"/>
    <property type="project" value="UniProtKB-SubCell"/>
</dbReference>
<evidence type="ECO:0000256" key="8">
    <source>
        <dbReference type="PIRNR" id="PIRNR038981"/>
    </source>
</evidence>
<dbReference type="PANTHER" id="PTHR21421">
    <property type="entry name" value="GUSTATORY RECEPTOR"/>
    <property type="match status" value="1"/>
</dbReference>
<comment type="similarity">
    <text evidence="2">Belongs to the insect chemoreceptor superfamily. Gustatory receptor (GR) family. Gr5a subfamily.</text>
</comment>
<keyword evidence="5 9" id="KW-1133">Transmembrane helix</keyword>
<feature type="transmembrane region" description="Helical" evidence="9">
    <location>
        <begin position="97"/>
        <end position="119"/>
    </location>
</feature>
<feature type="transmembrane region" description="Helical" evidence="9">
    <location>
        <begin position="325"/>
        <end position="347"/>
    </location>
</feature>